<dbReference type="InterPro" id="IPR002495">
    <property type="entry name" value="Glyco_trans_8"/>
</dbReference>
<gene>
    <name evidence="1" type="ORF">EC973_001468</name>
</gene>
<dbReference type="SUPFAM" id="SSF53448">
    <property type="entry name" value="Nucleotide-diphospho-sugar transferases"/>
    <property type="match status" value="1"/>
</dbReference>
<evidence type="ECO:0000313" key="2">
    <source>
        <dbReference type="Proteomes" id="UP000605846"/>
    </source>
</evidence>
<dbReference type="AlphaFoldDB" id="A0A8H7EMD8"/>
<dbReference type="InterPro" id="IPR029044">
    <property type="entry name" value="Nucleotide-diphossugar_trans"/>
</dbReference>
<evidence type="ECO:0008006" key="3">
    <source>
        <dbReference type="Google" id="ProtNLM"/>
    </source>
</evidence>
<dbReference type="Gene3D" id="3.90.550.10">
    <property type="entry name" value="Spore Coat Polysaccharide Biosynthesis Protein SpsA, Chain A"/>
    <property type="match status" value="1"/>
</dbReference>
<comment type="caution">
    <text evidence="1">The sequence shown here is derived from an EMBL/GenBank/DDBJ whole genome shotgun (WGS) entry which is preliminary data.</text>
</comment>
<dbReference type="InterPro" id="IPR050587">
    <property type="entry name" value="GNT1/Glycosyltrans_8"/>
</dbReference>
<protein>
    <recommendedName>
        <fullName evidence="3">Glycosyltransferase family 8 protein</fullName>
    </recommendedName>
</protein>
<evidence type="ECO:0000313" key="1">
    <source>
        <dbReference type="EMBL" id="KAF7724008.1"/>
    </source>
</evidence>
<dbReference type="Pfam" id="PF01501">
    <property type="entry name" value="Glyco_transf_8"/>
    <property type="match status" value="1"/>
</dbReference>
<name>A0A8H7EMD8_9FUNG</name>
<keyword evidence="2" id="KW-1185">Reference proteome</keyword>
<proteinExistence type="predicted"/>
<dbReference type="CDD" id="cd02537">
    <property type="entry name" value="GT8_Glycogenin"/>
    <property type="match status" value="1"/>
</dbReference>
<dbReference type="GO" id="GO:0016757">
    <property type="term" value="F:glycosyltransferase activity"/>
    <property type="evidence" value="ECO:0007669"/>
    <property type="project" value="InterPro"/>
</dbReference>
<reference evidence="1" key="1">
    <citation type="submission" date="2020-01" db="EMBL/GenBank/DDBJ databases">
        <title>Genome Sequencing of Three Apophysomyces-Like Fungal Strains Confirms a Novel Fungal Genus in the Mucoromycota with divergent Burkholderia-like Endosymbiotic Bacteria.</title>
        <authorList>
            <person name="Stajich J.E."/>
            <person name="Macias A.M."/>
            <person name="Carter-House D."/>
            <person name="Lovett B."/>
            <person name="Kasson L.R."/>
            <person name="Berry K."/>
            <person name="Grigoriev I."/>
            <person name="Chang Y."/>
            <person name="Spatafora J."/>
            <person name="Kasson M.T."/>
        </authorList>
    </citation>
    <scope>NUCLEOTIDE SEQUENCE</scope>
    <source>
        <strain evidence="1">NRRL A-21654</strain>
    </source>
</reference>
<dbReference type="PANTHER" id="PTHR11183">
    <property type="entry name" value="GLYCOGENIN SUBFAMILY MEMBER"/>
    <property type="match status" value="1"/>
</dbReference>
<dbReference type="Proteomes" id="UP000605846">
    <property type="component" value="Unassembled WGS sequence"/>
</dbReference>
<organism evidence="1 2">
    <name type="scientific">Apophysomyces ossiformis</name>
    <dbReference type="NCBI Taxonomy" id="679940"/>
    <lineage>
        <taxon>Eukaryota</taxon>
        <taxon>Fungi</taxon>
        <taxon>Fungi incertae sedis</taxon>
        <taxon>Mucoromycota</taxon>
        <taxon>Mucoromycotina</taxon>
        <taxon>Mucoromycetes</taxon>
        <taxon>Mucorales</taxon>
        <taxon>Mucorineae</taxon>
        <taxon>Mucoraceae</taxon>
        <taxon>Apophysomyces</taxon>
    </lineage>
</organism>
<sequence>MVYSNLHRFAWVIVLTSENEYVKGVRALAHSLLQQVKTRYPLLVLHTNAVSAKTQQILIQAGCQLKLIEPIHPSTKIEYFADRFSDTWTKLAVWNQDEFDKLVLLDADMLPCQNMDELMTMSLPEGWIAACHACTCNPLKIKAYPADWKPDSCAYTNLTAAKRSYFNSGLIVLAPSRSTFRNLMSRLHNITDFSMYPFPDQDFLNEIFDKKWVPLPYAYNALKTLPFAHSQIWDLSQVKNIHYILDDKPWKMDKDGHPEKVYEPLYRLWWESYREVERF</sequence>
<accession>A0A8H7EMD8</accession>
<dbReference type="OrthoDB" id="2014201at2759"/>
<dbReference type="EMBL" id="JABAYA010000133">
    <property type="protein sequence ID" value="KAF7724008.1"/>
    <property type="molecule type" value="Genomic_DNA"/>
</dbReference>